<dbReference type="Gene3D" id="3.40.630.30">
    <property type="match status" value="1"/>
</dbReference>
<reference evidence="4" key="1">
    <citation type="submission" date="2022-12" db="EMBL/GenBank/DDBJ databases">
        <title>Draft genome sequence of the thermophilic strain Brevibacillus thermoruber HT42, isolated from Los Humeros, Puebla, Mexico, with biotechnological potential.</title>
        <authorList>
            <person name="Lara Sanchez J."/>
            <person name="Solis Palacios R."/>
            <person name="Bustos Baena A.S."/>
            <person name="Ruz Baez A.E."/>
            <person name="Espinosa Luna G."/>
            <person name="Oliart Ros R.M."/>
        </authorList>
    </citation>
    <scope>NUCLEOTIDE SEQUENCE</scope>
    <source>
        <strain evidence="4">HT42</strain>
    </source>
</reference>
<dbReference type="PANTHER" id="PTHR43877">
    <property type="entry name" value="AMINOALKYLPHOSPHONATE N-ACETYLTRANSFERASE-RELATED-RELATED"/>
    <property type="match status" value="1"/>
</dbReference>
<dbReference type="AlphaFoldDB" id="A0A9X3TQG1"/>
<dbReference type="InterPro" id="IPR016181">
    <property type="entry name" value="Acyl_CoA_acyltransferase"/>
</dbReference>
<dbReference type="InterPro" id="IPR000182">
    <property type="entry name" value="GNAT_dom"/>
</dbReference>
<proteinExistence type="predicted"/>
<evidence type="ECO:0000313" key="5">
    <source>
        <dbReference type="Proteomes" id="UP001151071"/>
    </source>
</evidence>
<dbReference type="SUPFAM" id="SSF55729">
    <property type="entry name" value="Acyl-CoA N-acyltransferases (Nat)"/>
    <property type="match status" value="2"/>
</dbReference>
<dbReference type="InterPro" id="IPR050832">
    <property type="entry name" value="Bact_Acetyltransf"/>
</dbReference>
<protein>
    <submittedName>
        <fullName evidence="4">GNAT family N-acetyltransferase</fullName>
    </submittedName>
</protein>
<evidence type="ECO:0000259" key="3">
    <source>
        <dbReference type="PROSITE" id="PS51186"/>
    </source>
</evidence>
<organism evidence="4 5">
    <name type="scientific">Brevibacillus thermoruber</name>
    <dbReference type="NCBI Taxonomy" id="33942"/>
    <lineage>
        <taxon>Bacteria</taxon>
        <taxon>Bacillati</taxon>
        <taxon>Bacillota</taxon>
        <taxon>Bacilli</taxon>
        <taxon>Bacillales</taxon>
        <taxon>Paenibacillaceae</taxon>
        <taxon>Brevibacillus</taxon>
    </lineage>
</organism>
<sequence length="288" mass="32331">MVLTTIKAKAALTPEDLSDIRELAALCNQHDGIDLKLNEDMLEHRPGNCTDDFLCYADGRLIGYLGLYCFHAGEAEVSGMVHPSYRRQGVFRQLQERAEEECRGRGIPQLLFIVQRESQSGKAFMEAIGASYRFSEYWMELSDVPQQTSAPSVEVKPAGREDRDTLVRLNVLGFHMDEEHAREMTAKIELASDRETYLVMLGGEAVGKISVVRQAEQAVVFGFCIHPDHRGRGYGRQALARTIRTLRDQGYGRVALEVACENTRALILYESCGFAVKSANDYYQLPIT</sequence>
<dbReference type="EMBL" id="JAPYYP010000009">
    <property type="protein sequence ID" value="MDA5108597.1"/>
    <property type="molecule type" value="Genomic_DNA"/>
</dbReference>
<feature type="domain" description="N-acetyltransferase" evidence="3">
    <location>
        <begin position="153"/>
        <end position="288"/>
    </location>
</feature>
<keyword evidence="1" id="KW-0808">Transferase</keyword>
<name>A0A9X3TQG1_9BACL</name>
<keyword evidence="2" id="KW-0012">Acyltransferase</keyword>
<gene>
    <name evidence="4" type="ORF">O3V59_09510</name>
</gene>
<dbReference type="Pfam" id="PF00583">
    <property type="entry name" value="Acetyltransf_1"/>
    <property type="match status" value="2"/>
</dbReference>
<evidence type="ECO:0000256" key="1">
    <source>
        <dbReference type="ARBA" id="ARBA00022679"/>
    </source>
</evidence>
<dbReference type="Proteomes" id="UP001151071">
    <property type="component" value="Unassembled WGS sequence"/>
</dbReference>
<dbReference type="GO" id="GO:0016747">
    <property type="term" value="F:acyltransferase activity, transferring groups other than amino-acyl groups"/>
    <property type="evidence" value="ECO:0007669"/>
    <property type="project" value="InterPro"/>
</dbReference>
<evidence type="ECO:0000313" key="4">
    <source>
        <dbReference type="EMBL" id="MDA5108597.1"/>
    </source>
</evidence>
<dbReference type="CDD" id="cd04301">
    <property type="entry name" value="NAT_SF"/>
    <property type="match status" value="2"/>
</dbReference>
<dbReference type="PROSITE" id="PS51186">
    <property type="entry name" value="GNAT"/>
    <property type="match status" value="2"/>
</dbReference>
<evidence type="ECO:0000256" key="2">
    <source>
        <dbReference type="ARBA" id="ARBA00023315"/>
    </source>
</evidence>
<comment type="caution">
    <text evidence="4">The sequence shown here is derived from an EMBL/GenBank/DDBJ whole genome shotgun (WGS) entry which is preliminary data.</text>
</comment>
<dbReference type="RefSeq" id="WP_271140024.1">
    <property type="nucleotide sequence ID" value="NZ_JAPYYP010000009.1"/>
</dbReference>
<feature type="domain" description="N-acetyltransferase" evidence="3">
    <location>
        <begin position="7"/>
        <end position="151"/>
    </location>
</feature>
<keyword evidence="5" id="KW-1185">Reference proteome</keyword>
<accession>A0A9X3TQG1</accession>